<dbReference type="OrthoDB" id="9804006at2"/>
<dbReference type="SUPFAM" id="SSF55194">
    <property type="entry name" value="Ribosome recycling factor, RRF"/>
    <property type="match status" value="1"/>
</dbReference>
<dbReference type="GO" id="GO:0043023">
    <property type="term" value="F:ribosomal large subunit binding"/>
    <property type="evidence" value="ECO:0007669"/>
    <property type="project" value="TreeGrafter"/>
</dbReference>
<dbReference type="NCBIfam" id="TIGR00496">
    <property type="entry name" value="frr"/>
    <property type="match status" value="1"/>
</dbReference>
<evidence type="ECO:0000259" key="4">
    <source>
        <dbReference type="Pfam" id="PF01765"/>
    </source>
</evidence>
<evidence type="ECO:0000256" key="3">
    <source>
        <dbReference type="HAMAP-Rule" id="MF_00040"/>
    </source>
</evidence>
<proteinExistence type="inferred from homology"/>
<dbReference type="AlphaFoldDB" id="A0A517YRH0"/>
<dbReference type="InterPro" id="IPR023584">
    <property type="entry name" value="Ribosome_recyc_fac_dom"/>
</dbReference>
<dbReference type="Gene3D" id="1.10.132.20">
    <property type="entry name" value="Ribosome-recycling factor"/>
    <property type="match status" value="1"/>
</dbReference>
<dbReference type="Pfam" id="PF01765">
    <property type="entry name" value="RRF"/>
    <property type="match status" value="1"/>
</dbReference>
<dbReference type="HAMAP" id="MF_00040">
    <property type="entry name" value="RRF"/>
    <property type="match status" value="1"/>
</dbReference>
<keyword evidence="2 3" id="KW-0648">Protein biosynthesis</keyword>
<dbReference type="KEGG" id="pcor:KS4_08530"/>
<comment type="similarity">
    <text evidence="1 3">Belongs to the RRF family.</text>
</comment>
<keyword evidence="3" id="KW-0963">Cytoplasm</keyword>
<gene>
    <name evidence="3 5" type="primary">frr</name>
    <name evidence="5" type="ORF">KS4_08530</name>
</gene>
<name>A0A517YRH0_9BACT</name>
<comment type="function">
    <text evidence="3">Responsible for the release of ribosomes from messenger RNA at the termination of protein biosynthesis. May increase the efficiency of translation by recycling ribosomes from one round of translation to another.</text>
</comment>
<comment type="subcellular location">
    <subcellularLocation>
        <location evidence="3">Cytoplasm</location>
    </subcellularLocation>
</comment>
<dbReference type="Proteomes" id="UP000317369">
    <property type="component" value="Chromosome"/>
</dbReference>
<evidence type="ECO:0000313" key="5">
    <source>
        <dbReference type="EMBL" id="QDU32817.1"/>
    </source>
</evidence>
<dbReference type="RefSeq" id="WP_145074973.1">
    <property type="nucleotide sequence ID" value="NZ_CP036425.1"/>
</dbReference>
<dbReference type="InterPro" id="IPR002661">
    <property type="entry name" value="Ribosome_recyc_fac"/>
</dbReference>
<dbReference type="GO" id="GO:0005737">
    <property type="term" value="C:cytoplasm"/>
    <property type="evidence" value="ECO:0007669"/>
    <property type="project" value="UniProtKB-SubCell"/>
</dbReference>
<dbReference type="PANTHER" id="PTHR20982:SF3">
    <property type="entry name" value="MITOCHONDRIAL RIBOSOME RECYCLING FACTOR PSEUDO 1"/>
    <property type="match status" value="1"/>
</dbReference>
<dbReference type="Gene3D" id="3.30.1360.40">
    <property type="match status" value="1"/>
</dbReference>
<dbReference type="FunFam" id="3.30.1360.40:FF:000001">
    <property type="entry name" value="Ribosome-recycling factor"/>
    <property type="match status" value="1"/>
</dbReference>
<dbReference type="EMBL" id="CP036425">
    <property type="protein sequence ID" value="QDU32817.1"/>
    <property type="molecule type" value="Genomic_DNA"/>
</dbReference>
<dbReference type="PANTHER" id="PTHR20982">
    <property type="entry name" value="RIBOSOME RECYCLING FACTOR"/>
    <property type="match status" value="1"/>
</dbReference>
<evidence type="ECO:0000256" key="2">
    <source>
        <dbReference type="ARBA" id="ARBA00022917"/>
    </source>
</evidence>
<organism evidence="5 6">
    <name type="scientific">Poriferisphaera corsica</name>
    <dbReference type="NCBI Taxonomy" id="2528020"/>
    <lineage>
        <taxon>Bacteria</taxon>
        <taxon>Pseudomonadati</taxon>
        <taxon>Planctomycetota</taxon>
        <taxon>Phycisphaerae</taxon>
        <taxon>Phycisphaerales</taxon>
        <taxon>Phycisphaeraceae</taxon>
        <taxon>Poriferisphaera</taxon>
    </lineage>
</organism>
<evidence type="ECO:0000313" key="6">
    <source>
        <dbReference type="Proteomes" id="UP000317369"/>
    </source>
</evidence>
<sequence length="188" mass="20830">MDIDTILLEAEEAMDKAVDYLKGELKGIRTGRASTALVEYIKVDYYGSMTDLRQLAMITVPEPTQLLIKPFDASSVQACAKAIQNAGLGLNPQVDGKQIRLNLPALSGERRQQLIGTVKQMGESTKISLRNTRRDANKHLDKLGKDKSLHIPEDDVASSKDDIQEAIKKHEKTVSELVDSKSKEIQEI</sequence>
<accession>A0A517YRH0</accession>
<dbReference type="InterPro" id="IPR036191">
    <property type="entry name" value="RRF_sf"/>
</dbReference>
<reference evidence="5 6" key="1">
    <citation type="submission" date="2019-02" db="EMBL/GenBank/DDBJ databases">
        <title>Deep-cultivation of Planctomycetes and their phenomic and genomic characterization uncovers novel biology.</title>
        <authorList>
            <person name="Wiegand S."/>
            <person name="Jogler M."/>
            <person name="Boedeker C."/>
            <person name="Pinto D."/>
            <person name="Vollmers J."/>
            <person name="Rivas-Marin E."/>
            <person name="Kohn T."/>
            <person name="Peeters S.H."/>
            <person name="Heuer A."/>
            <person name="Rast P."/>
            <person name="Oberbeckmann S."/>
            <person name="Bunk B."/>
            <person name="Jeske O."/>
            <person name="Meyerdierks A."/>
            <person name="Storesund J.E."/>
            <person name="Kallscheuer N."/>
            <person name="Luecker S."/>
            <person name="Lage O.M."/>
            <person name="Pohl T."/>
            <person name="Merkel B.J."/>
            <person name="Hornburger P."/>
            <person name="Mueller R.-W."/>
            <person name="Bruemmer F."/>
            <person name="Labrenz M."/>
            <person name="Spormann A.M."/>
            <person name="Op den Camp H."/>
            <person name="Overmann J."/>
            <person name="Amann R."/>
            <person name="Jetten M.S.M."/>
            <person name="Mascher T."/>
            <person name="Medema M.H."/>
            <person name="Devos D.P."/>
            <person name="Kaster A.-K."/>
            <person name="Ovreas L."/>
            <person name="Rohde M."/>
            <person name="Galperin M.Y."/>
            <person name="Jogler C."/>
        </authorList>
    </citation>
    <scope>NUCLEOTIDE SEQUENCE [LARGE SCALE GENOMIC DNA]</scope>
    <source>
        <strain evidence="5 6">KS4</strain>
    </source>
</reference>
<dbReference type="GO" id="GO:0006415">
    <property type="term" value="P:translational termination"/>
    <property type="evidence" value="ECO:0007669"/>
    <property type="project" value="UniProtKB-UniRule"/>
</dbReference>
<protein>
    <recommendedName>
        <fullName evidence="3">Ribosome-recycling factor</fullName>
        <shortName evidence="3">RRF</shortName>
    </recommendedName>
    <alternativeName>
        <fullName evidence="3">Ribosome-releasing factor</fullName>
    </alternativeName>
</protein>
<keyword evidence="6" id="KW-1185">Reference proteome</keyword>
<dbReference type="CDD" id="cd00520">
    <property type="entry name" value="RRF"/>
    <property type="match status" value="1"/>
</dbReference>
<feature type="domain" description="Ribosome recycling factor" evidence="4">
    <location>
        <begin position="21"/>
        <end position="185"/>
    </location>
</feature>
<evidence type="ECO:0000256" key="1">
    <source>
        <dbReference type="ARBA" id="ARBA00005912"/>
    </source>
</evidence>